<sequence>MIATSDSVPLLAEYSHDCSGYVRQLLSEPVMSAFGQLLSPQELMLLRHDLLR</sequence>
<gene>
    <name evidence="1" type="ORF">GTP56_25530</name>
</gene>
<dbReference type="EMBL" id="WWCR01000041">
    <property type="protein sequence ID" value="MYM75534.1"/>
    <property type="molecule type" value="Genomic_DNA"/>
</dbReference>
<dbReference type="RefSeq" id="WP_161052197.1">
    <property type="nucleotide sequence ID" value="NZ_WWCR01000041.1"/>
</dbReference>
<proteinExistence type="predicted"/>
<evidence type="ECO:0000313" key="1">
    <source>
        <dbReference type="EMBL" id="MYM75534.1"/>
    </source>
</evidence>
<evidence type="ECO:0000313" key="2">
    <source>
        <dbReference type="Proteomes" id="UP000469734"/>
    </source>
</evidence>
<accession>A0A7X4KJA9</accession>
<dbReference type="Proteomes" id="UP000469734">
    <property type="component" value="Unassembled WGS sequence"/>
</dbReference>
<comment type="caution">
    <text evidence="1">The sequence shown here is derived from an EMBL/GenBank/DDBJ whole genome shotgun (WGS) entry which is preliminary data.</text>
</comment>
<protein>
    <submittedName>
        <fullName evidence="1">Uncharacterized protein</fullName>
    </submittedName>
</protein>
<dbReference type="AlphaFoldDB" id="A0A7X4KJA9"/>
<reference evidence="1 2" key="1">
    <citation type="submission" date="2019-12" db="EMBL/GenBank/DDBJ databases">
        <title>Novel species isolated from a subtropical stream in China.</title>
        <authorList>
            <person name="Lu H."/>
        </authorList>
    </citation>
    <scope>NUCLEOTIDE SEQUENCE [LARGE SCALE GENOMIC DNA]</scope>
    <source>
        <strain evidence="1 2">FT134W</strain>
    </source>
</reference>
<organism evidence="1 2">
    <name type="scientific">Duganella margarita</name>
    <dbReference type="NCBI Taxonomy" id="2692170"/>
    <lineage>
        <taxon>Bacteria</taxon>
        <taxon>Pseudomonadati</taxon>
        <taxon>Pseudomonadota</taxon>
        <taxon>Betaproteobacteria</taxon>
        <taxon>Burkholderiales</taxon>
        <taxon>Oxalobacteraceae</taxon>
        <taxon>Telluria group</taxon>
        <taxon>Duganella</taxon>
    </lineage>
</organism>
<name>A0A7X4KJA9_9BURK</name>